<dbReference type="SUPFAM" id="SSF52540">
    <property type="entry name" value="P-loop containing nucleoside triphosphate hydrolases"/>
    <property type="match status" value="1"/>
</dbReference>
<protein>
    <recommendedName>
        <fullName evidence="1">CobQ/CobB/MinD/ParA nucleotide binding domain-containing protein</fullName>
    </recommendedName>
</protein>
<proteinExistence type="predicted"/>
<reference evidence="2 3" key="1">
    <citation type="submission" date="2020-08" db="EMBL/GenBank/DDBJ databases">
        <title>Genome public.</title>
        <authorList>
            <person name="Liu C."/>
            <person name="Sun Q."/>
        </authorList>
    </citation>
    <scope>NUCLEOTIDE SEQUENCE [LARGE SCALE GENOMIC DNA]</scope>
    <source>
        <strain evidence="2 3">NSJ-27</strain>
    </source>
</reference>
<accession>A0ABR7IMQ1</accession>
<evidence type="ECO:0000313" key="3">
    <source>
        <dbReference type="Proteomes" id="UP000649151"/>
    </source>
</evidence>
<evidence type="ECO:0000259" key="1">
    <source>
        <dbReference type="Pfam" id="PF01656"/>
    </source>
</evidence>
<keyword evidence="3" id="KW-1185">Reference proteome</keyword>
<name>A0ABR7IMQ1_9CLOT</name>
<sequence>MMIQYQPINLVMGPYGSGKTTFAVSLALEIAKREKNVTLVDFDTVNPYFRSHDYKSWLEDNNIQLISTNFAGTNLDIPSISGGLVSCLQDIERYIVIDMGGDDVGAKPIGGYAEFIRSRPHMAFVLFNQYRLIPDYLEQVHQIERESRLNITHFVNNSNLGEETTWQEIENSILPAKEMAKQLGITFWGTTAMPSFQQHNIFPLVKHPFLW</sequence>
<feature type="domain" description="CobQ/CobB/MinD/ParA nucleotide binding" evidence="1">
    <location>
        <begin position="16"/>
        <end position="145"/>
    </location>
</feature>
<dbReference type="Gene3D" id="3.40.50.300">
    <property type="entry name" value="P-loop containing nucleotide triphosphate hydrolases"/>
    <property type="match status" value="1"/>
</dbReference>
<comment type="caution">
    <text evidence="2">The sequence shown here is derived from an EMBL/GenBank/DDBJ whole genome shotgun (WGS) entry which is preliminary data.</text>
</comment>
<dbReference type="Proteomes" id="UP000649151">
    <property type="component" value="Unassembled WGS sequence"/>
</dbReference>
<dbReference type="RefSeq" id="WP_069988060.1">
    <property type="nucleotide sequence ID" value="NZ_JACOQK010000001.1"/>
</dbReference>
<gene>
    <name evidence="2" type="ORF">H8Z77_00070</name>
</gene>
<evidence type="ECO:0000313" key="2">
    <source>
        <dbReference type="EMBL" id="MBC5786425.1"/>
    </source>
</evidence>
<dbReference type="EMBL" id="JACOQK010000001">
    <property type="protein sequence ID" value="MBC5786425.1"/>
    <property type="molecule type" value="Genomic_DNA"/>
</dbReference>
<dbReference type="Pfam" id="PF01656">
    <property type="entry name" value="CbiA"/>
    <property type="match status" value="1"/>
</dbReference>
<organism evidence="2 3">
    <name type="scientific">Clostridium facile</name>
    <dbReference type="NCBI Taxonomy" id="2763035"/>
    <lineage>
        <taxon>Bacteria</taxon>
        <taxon>Bacillati</taxon>
        <taxon>Bacillota</taxon>
        <taxon>Clostridia</taxon>
        <taxon>Eubacteriales</taxon>
        <taxon>Clostridiaceae</taxon>
        <taxon>Clostridium</taxon>
    </lineage>
</organism>
<dbReference type="InterPro" id="IPR027417">
    <property type="entry name" value="P-loop_NTPase"/>
</dbReference>
<dbReference type="InterPro" id="IPR002586">
    <property type="entry name" value="CobQ/CobB/MinD/ParA_Nub-bd_dom"/>
</dbReference>